<gene>
    <name evidence="2" type="ORF">SAMN04487942_2534</name>
</gene>
<dbReference type="AlphaFoldDB" id="A0A1H8P450"/>
<accession>A0A1H8P450</accession>
<organism evidence="2 3">
    <name type="scientific">Flavobacterium sinopsychrotolerans</name>
    <dbReference type="NCBI Taxonomy" id="604089"/>
    <lineage>
        <taxon>Bacteria</taxon>
        <taxon>Pseudomonadati</taxon>
        <taxon>Bacteroidota</taxon>
        <taxon>Flavobacteriia</taxon>
        <taxon>Flavobacteriales</taxon>
        <taxon>Flavobacteriaceae</taxon>
        <taxon>Flavobacterium</taxon>
    </lineage>
</organism>
<evidence type="ECO:0000313" key="3">
    <source>
        <dbReference type="Proteomes" id="UP000198657"/>
    </source>
</evidence>
<evidence type="ECO:0000313" key="2">
    <source>
        <dbReference type="EMBL" id="SEO36726.1"/>
    </source>
</evidence>
<dbReference type="Proteomes" id="UP000198657">
    <property type="component" value="Unassembled WGS sequence"/>
</dbReference>
<dbReference type="EMBL" id="FODN01000006">
    <property type="protein sequence ID" value="SEO36726.1"/>
    <property type="molecule type" value="Genomic_DNA"/>
</dbReference>
<evidence type="ECO:0000259" key="1">
    <source>
        <dbReference type="Pfam" id="PF08388"/>
    </source>
</evidence>
<feature type="non-terminal residue" evidence="2">
    <location>
        <position position="1"/>
    </location>
</feature>
<dbReference type="RefSeq" id="WP_317614719.1">
    <property type="nucleotide sequence ID" value="NZ_FODN01000006.1"/>
</dbReference>
<feature type="domain" description="Group II intron maturase-specific" evidence="1">
    <location>
        <begin position="1"/>
        <end position="56"/>
    </location>
</feature>
<name>A0A1H8P450_9FLAO</name>
<keyword evidence="3" id="KW-1185">Reference proteome</keyword>
<reference evidence="3" key="1">
    <citation type="submission" date="2016-10" db="EMBL/GenBank/DDBJ databases">
        <authorList>
            <person name="Varghese N."/>
            <person name="Submissions S."/>
        </authorList>
    </citation>
    <scope>NUCLEOTIDE SEQUENCE [LARGE SCALE GENOMIC DNA]</scope>
    <source>
        <strain evidence="3">CGMCC 1.8704</strain>
    </source>
</reference>
<protein>
    <submittedName>
        <fullName evidence="2">Group II intron, maturase-specific domain</fullName>
    </submittedName>
</protein>
<dbReference type="Pfam" id="PF08388">
    <property type="entry name" value="GIIM"/>
    <property type="match status" value="1"/>
</dbReference>
<dbReference type="InterPro" id="IPR013597">
    <property type="entry name" value="Mat_intron_G2"/>
</dbReference>
<dbReference type="STRING" id="604089.SAMN04487942_2534"/>
<proteinExistence type="predicted"/>
<sequence length="123" mass="14822">IRKINEIQRGWLNYFRGTSIQGKLRDIDGWLRNRLRYCIWTDWKKPERKRKNLMRLGIDKDHAYAWSRTRKGGWRIAQSPILTTTITLLRLKKKGYQSMLEIYMELNPSLCEPPYTRPVRTVV</sequence>